<evidence type="ECO:0000256" key="3">
    <source>
        <dbReference type="ARBA" id="ARBA00022062"/>
    </source>
</evidence>
<evidence type="ECO:0000256" key="18">
    <source>
        <dbReference type="SAM" id="Coils"/>
    </source>
</evidence>
<evidence type="ECO:0000256" key="8">
    <source>
        <dbReference type="ARBA" id="ARBA00022622"/>
    </source>
</evidence>
<feature type="region of interest" description="Disordered" evidence="19">
    <location>
        <begin position="1173"/>
        <end position="1247"/>
    </location>
</feature>
<evidence type="ECO:0000256" key="9">
    <source>
        <dbReference type="ARBA" id="ARBA00022729"/>
    </source>
</evidence>
<evidence type="ECO:0000256" key="4">
    <source>
        <dbReference type="ARBA" id="ARBA00022455"/>
    </source>
</evidence>
<feature type="compositionally biased region" description="Basic and acidic residues" evidence="19">
    <location>
        <begin position="1147"/>
        <end position="1157"/>
    </location>
</feature>
<comment type="function">
    <text evidence="17">During the asexual blood stage, involved in merozoite egress from host erythrocytes possibly via its interaction with the host cytoskeleton protein spectrin resulting in the destabilization of the host cytoskeleton and thus leading to erythrocyte cell membrane rupture. Involved in the binding to host erythrocytes and is required for host erythrocyte invasion.</text>
</comment>
<feature type="region of interest" description="Disordered" evidence="19">
    <location>
        <begin position="820"/>
        <end position="894"/>
    </location>
</feature>
<feature type="coiled-coil region" evidence="18">
    <location>
        <begin position="228"/>
        <end position="288"/>
    </location>
</feature>
<dbReference type="VEuPathDB" id="PlasmoDB:PGAL8A_00443200"/>
<evidence type="ECO:0000256" key="19">
    <source>
        <dbReference type="SAM" id="MobiDB-lite"/>
    </source>
</evidence>
<dbReference type="GeneID" id="39732965"/>
<keyword evidence="6" id="KW-0964">Secreted</keyword>
<dbReference type="EMBL" id="CVMV01000070">
    <property type="protein sequence ID" value="CRG96851.1"/>
    <property type="molecule type" value="Genomic_DNA"/>
</dbReference>
<keyword evidence="12" id="KW-1015">Disulfide bond</keyword>
<evidence type="ECO:0000256" key="12">
    <source>
        <dbReference type="ARBA" id="ARBA00023157"/>
    </source>
</evidence>
<feature type="compositionally biased region" description="Gly residues" evidence="19">
    <location>
        <begin position="1204"/>
        <end position="1213"/>
    </location>
</feature>
<sequence>MKIIFFLFFFVFFITNSYGINEDENYNDLISKLDKIEELVVQGYDIFKKKKVEDNETSKKLILSFIKKVEELKFPKLERLLKHISTVIKEKNGLTYLIERYEEFDELMNMIDFYFDLLRAKLHDMCMHGVCNIPFYLKIENSELNILREVVLGYRKPLQNIKDNLKKIESFVKVNEDTVKKLQQLTTTANETITSKQGSLNGDEHTNVDNRKATYRAQYDILLYNKQLEESQKLIEVLNQHIKKIKENEEIKKLLEKINELSTPEPQIEQNKTKIAELEVKIQDIAKTIELNIDGLFTDSLELEYYLREKKKKITKKTNPEDPQESIDDIMISDFSNEVYPNGIERPMTDNNIKNIIKKDEEESSGNLIDPQYGNPIESEDIFADENSLKTFMNKVKENIESLKQILSHSKTNYDRTHKSYNEEAKTYKPLIEEFYRLKRYNALKEKQVTDLVSKRTSFILSKNKFKPIAVFYEDSELFLEKLEKQYKYLEDFLIKKEFVKREISYYMKLKEKLEDEINQITQNIDENERELLQNPSDIDDIYEDLQINKELLAEKIEDLKNTERLLKNAKFKEKLKVPSVYKSNKKSEPYYLVVIKYEVDKMANLIPKIKNMLETEKGKLAELMKSTTTGETTSPEVETLQRDVTVGGEDEPQTDLGTGTLPQNTVTNDSESSDASKILSPPSPDQVPITQEPTLPVQQNSENTENPVETIRKKIDFFEKLHNFLNTAYICHRKILLSNSTMSESSLEKYQFTDEEKKKLNLCDSSDLLFNIQNKMQVMYSMYDDANNDLQHLYNEMFQKEIIYNLYKLRNNEKINKLLTPSPETETPTSPVAPQADQRTGEQLRRNEVTIQSENVPGQETQLVSGSDETQPRTTAPNGDMQGDENVSGTQGTLDTVENVTTEDHTQDKNIYKSFLLQNETYENEYFKNFVNSNAELIKGMNEQKEQELLNEINELKRKINVSNNNFDKYKLKLDRLMHKRNEILRYRNAIKRVNNSKEQLHKKLNRLNKSKSTLEEFTVYFDKKKEIEKAEIQNLLQNNEALMKHYKSIIKFYSGESSSLKTISDTSIQKENNFINLENFRVISKVEGIKKKNINLEKSNIGYLSSWLHHLLLVLKKLVENIDYSGDNQHDVIVRESLEFHAELIPENPKRKEGEPSGSAVNAETSGVTTNVEAQGTEHQQTTSPSTTDTSNTQGAQQSGASGQGNSGTQGGNTIDSSSQTDSVTAQSDSDQIIEGTSQDDQFDNNVLSGVPYANTYKYLNSIATTYITLRKEIRRFIDTFSDNIIDILESNYAKRSYFLEVLDFDLISYKHASSSDDYIIEDPYKMLEPEKKSKLLGNYKYILASIKKDITFANENIAYFTKMSEKYTHNLEEIKSIIEKKKLQNEKLLPFLTDFNKLYEKLIDSVTHYKSYLNTMIANFEKEKSAMENIVEKITEEKNIDTIIETLKKKKEQDEIINSGSHGANGKLSPNEHNMRKQLWMKFKKLRIINDDITNTLFSNYMNKDLGEIYEHISKHKCLKTVCPINAGCIRRLNGEEECRCFLNYKKDGNICIPDENASCQINNGGCDVNAKCLNNENEISCICKLNGSYPIHGGIFCSSSNFLSISFLLIITLILYNLF</sequence>
<evidence type="ECO:0000313" key="25">
    <source>
        <dbReference type="Proteomes" id="UP000220797"/>
    </source>
</evidence>
<accession>A0A1J1GWB8</accession>
<dbReference type="InterPro" id="IPR010901">
    <property type="entry name" value="MSP1_C"/>
</dbReference>
<evidence type="ECO:0000256" key="17">
    <source>
        <dbReference type="ARBA" id="ARBA00045963"/>
    </source>
</evidence>
<feature type="compositionally biased region" description="Polar residues" evidence="19">
    <location>
        <begin position="689"/>
        <end position="707"/>
    </location>
</feature>
<dbReference type="GO" id="GO:0005886">
    <property type="term" value="C:plasma membrane"/>
    <property type="evidence" value="ECO:0007669"/>
    <property type="project" value="UniProtKB-SubCell"/>
</dbReference>
<gene>
    <name evidence="24" type="primary">MSP1</name>
    <name evidence="24" type="ORF">PGAL8A_00443200</name>
</gene>
<keyword evidence="7" id="KW-0245">EGF-like domain</keyword>
<evidence type="ECO:0000256" key="1">
    <source>
        <dbReference type="ARBA" id="ARBA00004609"/>
    </source>
</evidence>
<feature type="compositionally biased region" description="Polar residues" evidence="19">
    <location>
        <begin position="1217"/>
        <end position="1247"/>
    </location>
</feature>
<keyword evidence="25" id="KW-1185">Reference proteome</keyword>
<feature type="compositionally biased region" description="Polar residues" evidence="19">
    <location>
        <begin position="627"/>
        <end position="637"/>
    </location>
</feature>
<feature type="compositionally biased region" description="Low complexity" evidence="19">
    <location>
        <begin position="821"/>
        <end position="831"/>
    </location>
</feature>
<evidence type="ECO:0000256" key="15">
    <source>
        <dbReference type="ARBA" id="ARBA00031689"/>
    </source>
</evidence>
<dbReference type="OMA" id="KLNDMCA"/>
<keyword evidence="20" id="KW-1133">Transmembrane helix</keyword>
<feature type="compositionally biased region" description="Polar residues" evidence="19">
    <location>
        <begin position="656"/>
        <end position="676"/>
    </location>
</feature>
<keyword evidence="11 20" id="KW-0472">Membrane</keyword>
<feature type="domain" description="Merozoite surface protein EGF" evidence="23">
    <location>
        <begin position="1520"/>
        <end position="1556"/>
    </location>
</feature>
<reference evidence="24" key="1">
    <citation type="submission" date="2015-04" db="EMBL/GenBank/DDBJ databases">
        <authorList>
            <consortium name="Pathogen Informatics"/>
        </authorList>
    </citation>
    <scope>NUCLEOTIDE SEQUENCE [LARGE SCALE GENOMIC DNA]</scope>
    <source>
        <strain evidence="24">8A</strain>
    </source>
</reference>
<protein>
    <recommendedName>
        <fullName evidence="3">Merozoite surface protein 1</fullName>
    </recommendedName>
    <alternativeName>
        <fullName evidence="15">Merozoite surface antigen</fullName>
    </alternativeName>
    <alternativeName>
        <fullName evidence="16">PMMSA</fullName>
    </alternativeName>
</protein>
<evidence type="ECO:0000256" key="14">
    <source>
        <dbReference type="ARBA" id="ARBA00023288"/>
    </source>
</evidence>
<keyword evidence="8" id="KW-0336">GPI-anchor</keyword>
<evidence type="ECO:0000256" key="6">
    <source>
        <dbReference type="ARBA" id="ARBA00022525"/>
    </source>
</evidence>
<feature type="signal peptide" evidence="21">
    <location>
        <begin position="1"/>
        <end position="19"/>
    </location>
</feature>
<keyword evidence="13" id="KW-0325">Glycoprotein</keyword>
<feature type="compositionally biased region" description="Basic and acidic residues" evidence="19">
    <location>
        <begin position="840"/>
        <end position="849"/>
    </location>
</feature>
<evidence type="ECO:0000256" key="5">
    <source>
        <dbReference type="ARBA" id="ARBA00022475"/>
    </source>
</evidence>
<evidence type="ECO:0000256" key="16">
    <source>
        <dbReference type="ARBA" id="ARBA00032276"/>
    </source>
</evidence>
<dbReference type="SUPFAM" id="SSF57196">
    <property type="entry name" value="EGF/Laminin"/>
    <property type="match status" value="2"/>
</dbReference>
<name>A0A1J1GWB8_PLAGA</name>
<evidence type="ECO:0000256" key="20">
    <source>
        <dbReference type="SAM" id="Phobius"/>
    </source>
</evidence>
<organism evidence="24 25">
    <name type="scientific">Plasmodium gallinaceum</name>
    <dbReference type="NCBI Taxonomy" id="5849"/>
    <lineage>
        <taxon>Eukaryota</taxon>
        <taxon>Sar</taxon>
        <taxon>Alveolata</taxon>
        <taxon>Apicomplexa</taxon>
        <taxon>Aconoidasida</taxon>
        <taxon>Haemosporida</taxon>
        <taxon>Plasmodiidae</taxon>
        <taxon>Plasmodium</taxon>
        <taxon>Plasmodium (Haemamoeba)</taxon>
    </lineage>
</organism>
<keyword evidence="5" id="KW-1003">Cell membrane</keyword>
<evidence type="ECO:0000313" key="24">
    <source>
        <dbReference type="EMBL" id="CRG96851.1"/>
    </source>
</evidence>
<dbReference type="RefSeq" id="XP_028529654.1">
    <property type="nucleotide sequence ID" value="XM_028673174.1"/>
</dbReference>
<comment type="caution">
    <text evidence="24">The sequence shown here is derived from an EMBL/GenBank/DDBJ whole genome shotgun (WGS) entry which is preliminary data.</text>
</comment>
<feature type="chain" id="PRO_5012453009" description="Merozoite surface protein 1" evidence="21">
    <location>
        <begin position="20"/>
        <end position="1623"/>
    </location>
</feature>
<comment type="subcellular location">
    <subcellularLocation>
        <location evidence="1">Cell membrane</location>
        <topology evidence="1">Lipid-anchor</topology>
        <topology evidence="1">GPI-anchor</topology>
    </subcellularLocation>
    <subcellularLocation>
        <location evidence="2">Secreted</location>
    </subcellularLocation>
</comment>
<proteinExistence type="predicted"/>
<feature type="region of interest" description="Disordered" evidence="19">
    <location>
        <begin position="627"/>
        <end position="707"/>
    </location>
</feature>
<dbReference type="Pfam" id="PF07462">
    <property type="entry name" value="MSP1_C"/>
    <property type="match status" value="1"/>
</dbReference>
<dbReference type="GO" id="GO:0098552">
    <property type="term" value="C:side of membrane"/>
    <property type="evidence" value="ECO:0007669"/>
    <property type="project" value="UniProtKB-KW"/>
</dbReference>
<dbReference type="Pfam" id="PF12946">
    <property type="entry name" value="EGF_MSP1_1"/>
    <property type="match status" value="1"/>
</dbReference>
<evidence type="ECO:0000256" key="2">
    <source>
        <dbReference type="ARBA" id="ARBA00004613"/>
    </source>
</evidence>
<feature type="domain" description="Merozoite surface 1 C-terminal" evidence="22">
    <location>
        <begin position="896"/>
        <end position="1430"/>
    </location>
</feature>
<feature type="compositionally biased region" description="Low complexity" evidence="19">
    <location>
        <begin position="1182"/>
        <end position="1203"/>
    </location>
</feature>
<keyword evidence="18" id="KW-0175">Coiled coil</keyword>
<feature type="compositionally biased region" description="Polar residues" evidence="19">
    <location>
        <begin position="850"/>
        <end position="878"/>
    </location>
</feature>
<keyword evidence="14" id="KW-0449">Lipoprotein</keyword>
<dbReference type="InterPro" id="IPR024730">
    <property type="entry name" value="MSP1_EGF_1"/>
</dbReference>
<evidence type="ECO:0000259" key="22">
    <source>
        <dbReference type="Pfam" id="PF07462"/>
    </source>
</evidence>
<evidence type="ECO:0000256" key="11">
    <source>
        <dbReference type="ARBA" id="ARBA00023136"/>
    </source>
</evidence>
<feature type="region of interest" description="Disordered" evidence="19">
    <location>
        <begin position="1147"/>
        <end position="1166"/>
    </location>
</feature>
<dbReference type="Gene3D" id="2.10.25.10">
    <property type="entry name" value="Laminin"/>
    <property type="match status" value="2"/>
</dbReference>
<dbReference type="OrthoDB" id="10045365at2759"/>
<keyword evidence="20" id="KW-0812">Transmembrane</keyword>
<feature type="coiled-coil region" evidence="18">
    <location>
        <begin position="940"/>
        <end position="1047"/>
    </location>
</feature>
<evidence type="ECO:0000256" key="7">
    <source>
        <dbReference type="ARBA" id="ARBA00022536"/>
    </source>
</evidence>
<feature type="coiled-coil region" evidence="18">
    <location>
        <begin position="504"/>
        <end position="573"/>
    </location>
</feature>
<evidence type="ECO:0000256" key="21">
    <source>
        <dbReference type="SAM" id="SignalP"/>
    </source>
</evidence>
<keyword evidence="10" id="KW-0677">Repeat</keyword>
<keyword evidence="9 21" id="KW-0732">Signal</keyword>
<dbReference type="GO" id="GO:0005576">
    <property type="term" value="C:extracellular region"/>
    <property type="evidence" value="ECO:0007669"/>
    <property type="project" value="UniProtKB-SubCell"/>
</dbReference>
<evidence type="ECO:0000259" key="23">
    <source>
        <dbReference type="Pfam" id="PF12946"/>
    </source>
</evidence>
<feature type="transmembrane region" description="Helical" evidence="20">
    <location>
        <begin position="1595"/>
        <end position="1620"/>
    </location>
</feature>
<keyword evidence="4 24" id="KW-0477">Merozoite</keyword>
<evidence type="ECO:0000256" key="13">
    <source>
        <dbReference type="ARBA" id="ARBA00023180"/>
    </source>
</evidence>
<dbReference type="Proteomes" id="UP000220797">
    <property type="component" value="Unassembled WGS sequence"/>
</dbReference>
<evidence type="ECO:0000256" key="10">
    <source>
        <dbReference type="ARBA" id="ARBA00022737"/>
    </source>
</evidence>